<reference evidence="1 2" key="1">
    <citation type="journal article" date="2013" name="Int. J. Syst. Evol. Microbiol.">
        <title>Kordia antarctica sp. nov., isolated from Antarctic seawater.</title>
        <authorList>
            <person name="Baek K."/>
            <person name="Choi A."/>
            <person name="Kang I."/>
            <person name="Lee K."/>
            <person name="Cho J.C."/>
        </authorList>
    </citation>
    <scope>NUCLEOTIDE SEQUENCE [LARGE SCALE GENOMIC DNA]</scope>
    <source>
        <strain evidence="1 2">IMCC3317</strain>
    </source>
</reference>
<organism evidence="1 2">
    <name type="scientific">Kordia antarctica</name>
    <dbReference type="NCBI Taxonomy" id="1218801"/>
    <lineage>
        <taxon>Bacteria</taxon>
        <taxon>Pseudomonadati</taxon>
        <taxon>Bacteroidota</taxon>
        <taxon>Flavobacteriia</taxon>
        <taxon>Flavobacteriales</taxon>
        <taxon>Flavobacteriaceae</taxon>
        <taxon>Kordia</taxon>
    </lineage>
</organism>
<dbReference type="SUPFAM" id="SSF53448">
    <property type="entry name" value="Nucleotide-diphospho-sugar transferases"/>
    <property type="match status" value="1"/>
</dbReference>
<dbReference type="OrthoDB" id="9798250at2"/>
<proteinExistence type="predicted"/>
<evidence type="ECO:0000313" key="1">
    <source>
        <dbReference type="EMBL" id="QHI36857.1"/>
    </source>
</evidence>
<protein>
    <recommendedName>
        <fullName evidence="3">DUF2064 domain-containing protein</fullName>
    </recommendedName>
</protein>
<dbReference type="EMBL" id="CP019288">
    <property type="protein sequence ID" value="QHI36857.1"/>
    <property type="molecule type" value="Genomic_DNA"/>
</dbReference>
<dbReference type="InterPro" id="IPR018641">
    <property type="entry name" value="Trfase_1_rSAM/seldom-assoc"/>
</dbReference>
<dbReference type="KEGG" id="kan:IMCC3317_22270"/>
<evidence type="ECO:0008006" key="3">
    <source>
        <dbReference type="Google" id="ProtNLM"/>
    </source>
</evidence>
<dbReference type="InterPro" id="IPR029044">
    <property type="entry name" value="Nucleotide-diphossugar_trans"/>
</dbReference>
<keyword evidence="2" id="KW-1185">Reference proteome</keyword>
<name>A0A7L4ZK69_9FLAO</name>
<accession>A0A7L4ZK69</accession>
<sequence>MIPNGEKLFSYFNAQILEKVQKTGLPYFIYSEKEQHGTTFGARFTNAIAAVFAKGFTQLISVGNDTPSLEATDILKTHHDLQQNKVVIGPATDGGIYLLGISKEHFNATTFQELPWQTRHLRTAFQQSLLQEGLQIKLQRTLKDVDAQQDVSWFYKRLQYVSETFKNILLNIIQKIQSVNSFLTFDIATFYTKSLFNKGSPSLS</sequence>
<evidence type="ECO:0000313" key="2">
    <source>
        <dbReference type="Proteomes" id="UP000464657"/>
    </source>
</evidence>
<dbReference type="RefSeq" id="WP_160129530.1">
    <property type="nucleotide sequence ID" value="NZ_CP019288.1"/>
</dbReference>
<dbReference type="Proteomes" id="UP000464657">
    <property type="component" value="Chromosome"/>
</dbReference>
<dbReference type="PANTHER" id="PTHR36529:SF1">
    <property type="entry name" value="GLYCOSYLTRANSFERASE"/>
    <property type="match status" value="1"/>
</dbReference>
<dbReference type="AlphaFoldDB" id="A0A7L4ZK69"/>
<dbReference type="Pfam" id="PF09837">
    <property type="entry name" value="DUF2064"/>
    <property type="match status" value="1"/>
</dbReference>
<dbReference type="PANTHER" id="PTHR36529">
    <property type="entry name" value="SLL1095 PROTEIN"/>
    <property type="match status" value="1"/>
</dbReference>
<dbReference type="Gene3D" id="3.90.550.10">
    <property type="entry name" value="Spore Coat Polysaccharide Biosynthesis Protein SpsA, Chain A"/>
    <property type="match status" value="1"/>
</dbReference>
<gene>
    <name evidence="1" type="ORF">IMCC3317_22270</name>
</gene>